<name>A0A381UG24_9ZZZZ</name>
<reference evidence="2" key="1">
    <citation type="submission" date="2018-05" db="EMBL/GenBank/DDBJ databases">
        <authorList>
            <person name="Lanie J.A."/>
            <person name="Ng W.-L."/>
            <person name="Kazmierczak K.M."/>
            <person name="Andrzejewski T.M."/>
            <person name="Davidsen T.M."/>
            <person name="Wayne K.J."/>
            <person name="Tettelin H."/>
            <person name="Glass J.I."/>
            <person name="Rusch D."/>
            <person name="Podicherti R."/>
            <person name="Tsui H.-C.T."/>
            <person name="Winkler M.E."/>
        </authorList>
    </citation>
    <scope>NUCLEOTIDE SEQUENCE</scope>
</reference>
<dbReference type="PANTHER" id="PTHR43802:SF1">
    <property type="entry name" value="IP11341P-RELATED"/>
    <property type="match status" value="1"/>
</dbReference>
<protein>
    <recommendedName>
        <fullName evidence="3">Enoyl-CoA hydratase</fullName>
    </recommendedName>
</protein>
<dbReference type="GO" id="GO:0003824">
    <property type="term" value="F:catalytic activity"/>
    <property type="evidence" value="ECO:0007669"/>
    <property type="project" value="InterPro"/>
</dbReference>
<dbReference type="SUPFAM" id="SSF52096">
    <property type="entry name" value="ClpP/crotonase"/>
    <property type="match status" value="1"/>
</dbReference>
<sequence>MPEFKNILYEIDGPVLTITWNRPDALNAISQDLEREFHHALDIAAENEAIRSIIVTGSGRAFSAGYDISGDRSKRPRLPTSTHLKRQWGSSMLSTGGPTHIMHLMEHPKPIIAAVNGWCIGGGFWYSLACDITIASDQATFGQPEIRMTSNTTVLFALLCGWKNAHRYALTGDHFDAQEALRIGAINEVVPHDQLLEKARALALRLAKVPSESVRLNKAITTYGLDAMGLRSALNMNGALSTIVEAANDGPDVEHLDRAQAEGSFGAFLKARDEPFLPEPFGPRSKPRD</sequence>
<dbReference type="InterPro" id="IPR001753">
    <property type="entry name" value="Enoyl-CoA_hydra/iso"/>
</dbReference>
<proteinExistence type="inferred from homology"/>
<dbReference type="InterPro" id="IPR018376">
    <property type="entry name" value="Enoyl-CoA_hyd/isom_CS"/>
</dbReference>
<evidence type="ECO:0008006" key="3">
    <source>
        <dbReference type="Google" id="ProtNLM"/>
    </source>
</evidence>
<dbReference type="PANTHER" id="PTHR43802">
    <property type="entry name" value="ENOYL-COA HYDRATASE"/>
    <property type="match status" value="1"/>
</dbReference>
<organism evidence="2">
    <name type="scientific">marine metagenome</name>
    <dbReference type="NCBI Taxonomy" id="408172"/>
    <lineage>
        <taxon>unclassified sequences</taxon>
        <taxon>metagenomes</taxon>
        <taxon>ecological metagenomes</taxon>
    </lineage>
</organism>
<accession>A0A381UG24</accession>
<dbReference type="AlphaFoldDB" id="A0A381UG24"/>
<dbReference type="CDD" id="cd06558">
    <property type="entry name" value="crotonase-like"/>
    <property type="match status" value="1"/>
</dbReference>
<comment type="similarity">
    <text evidence="1">Belongs to the enoyl-CoA hydratase/isomerase family.</text>
</comment>
<dbReference type="Pfam" id="PF00378">
    <property type="entry name" value="ECH_1"/>
    <property type="match status" value="1"/>
</dbReference>
<dbReference type="Gene3D" id="3.90.226.10">
    <property type="entry name" value="2-enoyl-CoA Hydratase, Chain A, domain 1"/>
    <property type="match status" value="1"/>
</dbReference>
<dbReference type="PROSITE" id="PS00166">
    <property type="entry name" value="ENOYL_COA_HYDRATASE"/>
    <property type="match status" value="1"/>
</dbReference>
<evidence type="ECO:0000256" key="1">
    <source>
        <dbReference type="ARBA" id="ARBA00005254"/>
    </source>
</evidence>
<dbReference type="EMBL" id="UINC01006377">
    <property type="protein sequence ID" value="SVA27155.1"/>
    <property type="molecule type" value="Genomic_DNA"/>
</dbReference>
<evidence type="ECO:0000313" key="2">
    <source>
        <dbReference type="EMBL" id="SVA27155.1"/>
    </source>
</evidence>
<gene>
    <name evidence="2" type="ORF">METZ01_LOCUS80009</name>
</gene>
<dbReference type="InterPro" id="IPR029045">
    <property type="entry name" value="ClpP/crotonase-like_dom_sf"/>
</dbReference>